<dbReference type="EMBL" id="JBHSPB010000029">
    <property type="protein sequence ID" value="MFC5724524.1"/>
    <property type="molecule type" value="Genomic_DNA"/>
</dbReference>
<keyword evidence="6" id="KW-1185">Reference proteome</keyword>
<sequence length="327" mass="35123">MDVLDDYLARVRAHGAVFCSTVSVPPWGLRFTEPAPLALVALPRGTAWIVPDDGPPAELRQGDIALVRTRQPYTVADRPESTPQVLVDGADHCTMVGGPHEQGHNWRTAGRTIGHPADSTTDLLITAGYRIGGQLSRPLLDMLPPVAVVRPEHPAGAQPPPGPAALLSLVTAEIERDAPGQQVILDRYLDLLLVQTLRSWFDRPDTPAPTGYRALADPDIGHVLRRVHEDPARPWTVGSLAQEAGMSRTTFARRFSALVGLPPLTYVTQWRMALAADRLRAPGATVAAVARSVGYTDGFAFSAAFKRVQGISPSAHRAGPPPSDTIL</sequence>
<dbReference type="PANTHER" id="PTHR46796">
    <property type="entry name" value="HTH-TYPE TRANSCRIPTIONAL ACTIVATOR RHAS-RELATED"/>
    <property type="match status" value="1"/>
</dbReference>
<dbReference type="InterPro" id="IPR009057">
    <property type="entry name" value="Homeodomain-like_sf"/>
</dbReference>
<dbReference type="RefSeq" id="WP_390320985.1">
    <property type="nucleotide sequence ID" value="NZ_JBHSPB010000029.1"/>
</dbReference>
<dbReference type="Proteomes" id="UP001596083">
    <property type="component" value="Unassembled WGS sequence"/>
</dbReference>
<gene>
    <name evidence="5" type="ORF">ACFP1Z_30655</name>
</gene>
<dbReference type="PROSITE" id="PS00041">
    <property type="entry name" value="HTH_ARAC_FAMILY_1"/>
    <property type="match status" value="1"/>
</dbReference>
<reference evidence="6" key="1">
    <citation type="journal article" date="2019" name="Int. J. Syst. Evol. Microbiol.">
        <title>The Global Catalogue of Microorganisms (GCM) 10K type strain sequencing project: providing services to taxonomists for standard genome sequencing and annotation.</title>
        <authorList>
            <consortium name="The Broad Institute Genomics Platform"/>
            <consortium name="The Broad Institute Genome Sequencing Center for Infectious Disease"/>
            <person name="Wu L."/>
            <person name="Ma J."/>
        </authorList>
    </citation>
    <scope>NUCLEOTIDE SEQUENCE [LARGE SCALE GENOMIC DNA]</scope>
    <source>
        <strain evidence="6">CGMCC 4.7304</strain>
    </source>
</reference>
<dbReference type="InterPro" id="IPR050204">
    <property type="entry name" value="AraC_XylS_family_regulators"/>
</dbReference>
<protein>
    <submittedName>
        <fullName evidence="5">AraC family transcriptional regulator</fullName>
    </submittedName>
</protein>
<keyword evidence="2" id="KW-0238">DNA-binding</keyword>
<dbReference type="PANTHER" id="PTHR46796:SF13">
    <property type="entry name" value="HTH-TYPE TRANSCRIPTIONAL ACTIVATOR RHAS"/>
    <property type="match status" value="1"/>
</dbReference>
<dbReference type="Pfam" id="PF12833">
    <property type="entry name" value="HTH_18"/>
    <property type="match status" value="1"/>
</dbReference>
<dbReference type="Pfam" id="PF12852">
    <property type="entry name" value="Cupin_6"/>
    <property type="match status" value="1"/>
</dbReference>
<evidence type="ECO:0000313" key="5">
    <source>
        <dbReference type="EMBL" id="MFC5724524.1"/>
    </source>
</evidence>
<evidence type="ECO:0000256" key="3">
    <source>
        <dbReference type="ARBA" id="ARBA00023163"/>
    </source>
</evidence>
<dbReference type="InterPro" id="IPR032783">
    <property type="entry name" value="AraC_lig"/>
</dbReference>
<evidence type="ECO:0000256" key="2">
    <source>
        <dbReference type="ARBA" id="ARBA00023125"/>
    </source>
</evidence>
<evidence type="ECO:0000313" key="6">
    <source>
        <dbReference type="Proteomes" id="UP001596083"/>
    </source>
</evidence>
<dbReference type="SMART" id="SM00342">
    <property type="entry name" value="HTH_ARAC"/>
    <property type="match status" value="1"/>
</dbReference>
<dbReference type="Gene3D" id="1.10.10.60">
    <property type="entry name" value="Homeodomain-like"/>
    <property type="match status" value="1"/>
</dbReference>
<dbReference type="InterPro" id="IPR018060">
    <property type="entry name" value="HTH_AraC"/>
</dbReference>
<comment type="caution">
    <text evidence="5">The sequence shown here is derived from an EMBL/GenBank/DDBJ whole genome shotgun (WGS) entry which is preliminary data.</text>
</comment>
<proteinExistence type="predicted"/>
<evidence type="ECO:0000259" key="4">
    <source>
        <dbReference type="PROSITE" id="PS01124"/>
    </source>
</evidence>
<organism evidence="5 6">
    <name type="scientific">Streptomyces gamaensis</name>
    <dbReference type="NCBI Taxonomy" id="1763542"/>
    <lineage>
        <taxon>Bacteria</taxon>
        <taxon>Bacillati</taxon>
        <taxon>Actinomycetota</taxon>
        <taxon>Actinomycetes</taxon>
        <taxon>Kitasatosporales</taxon>
        <taxon>Streptomycetaceae</taxon>
        <taxon>Streptomyces</taxon>
    </lineage>
</organism>
<evidence type="ECO:0000256" key="1">
    <source>
        <dbReference type="ARBA" id="ARBA00023015"/>
    </source>
</evidence>
<dbReference type="InterPro" id="IPR018062">
    <property type="entry name" value="HTH_AraC-typ_CS"/>
</dbReference>
<dbReference type="SUPFAM" id="SSF46689">
    <property type="entry name" value="Homeodomain-like"/>
    <property type="match status" value="2"/>
</dbReference>
<keyword evidence="3" id="KW-0804">Transcription</keyword>
<accession>A0ABW0ZBM9</accession>
<dbReference type="PROSITE" id="PS01124">
    <property type="entry name" value="HTH_ARAC_FAMILY_2"/>
    <property type="match status" value="1"/>
</dbReference>
<feature type="domain" description="HTH araC/xylS-type" evidence="4">
    <location>
        <begin position="221"/>
        <end position="319"/>
    </location>
</feature>
<name>A0ABW0ZBM9_9ACTN</name>
<keyword evidence="1" id="KW-0805">Transcription regulation</keyword>